<comment type="caution">
    <text evidence="3">The sequence shown here is derived from an EMBL/GenBank/DDBJ whole genome shotgun (WGS) entry which is preliminary data.</text>
</comment>
<dbReference type="SUPFAM" id="SSF53850">
    <property type="entry name" value="Periplasmic binding protein-like II"/>
    <property type="match status" value="1"/>
</dbReference>
<gene>
    <name evidence="3" type="ORF">ABIF63_000974</name>
</gene>
<dbReference type="PIRSF" id="PIRSF017082">
    <property type="entry name" value="YflP"/>
    <property type="match status" value="1"/>
</dbReference>
<keyword evidence="4" id="KW-1185">Reference proteome</keyword>
<feature type="signal peptide" evidence="2">
    <location>
        <begin position="1"/>
        <end position="26"/>
    </location>
</feature>
<dbReference type="RefSeq" id="WP_038954536.1">
    <property type="nucleotide sequence ID" value="NZ_CP066351.1"/>
</dbReference>
<evidence type="ECO:0000256" key="2">
    <source>
        <dbReference type="SAM" id="SignalP"/>
    </source>
</evidence>
<dbReference type="EMBL" id="JBEPTQ010000002">
    <property type="protein sequence ID" value="MET4716868.1"/>
    <property type="molecule type" value="Genomic_DNA"/>
</dbReference>
<keyword evidence="2" id="KW-0732">Signal</keyword>
<evidence type="ECO:0000256" key="1">
    <source>
        <dbReference type="ARBA" id="ARBA00006987"/>
    </source>
</evidence>
<evidence type="ECO:0000313" key="3">
    <source>
        <dbReference type="EMBL" id="MET4716868.1"/>
    </source>
</evidence>
<dbReference type="Gene3D" id="3.40.190.150">
    <property type="entry name" value="Bordetella uptake gene, domain 1"/>
    <property type="match status" value="1"/>
</dbReference>
<dbReference type="CDD" id="cd13578">
    <property type="entry name" value="PBP2_Bug27"/>
    <property type="match status" value="1"/>
</dbReference>
<dbReference type="InterPro" id="IPR005064">
    <property type="entry name" value="BUG"/>
</dbReference>
<keyword evidence="3" id="KW-0675">Receptor</keyword>
<name>A0ABV2RIV7_BRAJP</name>
<dbReference type="InterPro" id="IPR042100">
    <property type="entry name" value="Bug_dom1"/>
</dbReference>
<reference evidence="3 4" key="1">
    <citation type="submission" date="2024-06" db="EMBL/GenBank/DDBJ databases">
        <title>Genomic Encyclopedia of Type Strains, Phase V (KMG-V): Genome sequencing to study the core and pangenomes of soil and plant-associated prokaryotes.</title>
        <authorList>
            <person name="Whitman W."/>
        </authorList>
    </citation>
    <scope>NUCLEOTIDE SEQUENCE [LARGE SCALE GENOMIC DNA]</scope>
    <source>
        <strain evidence="3 4">USDA 160</strain>
    </source>
</reference>
<proteinExistence type="inferred from homology"/>
<protein>
    <submittedName>
        <fullName evidence="3">Tripartite-type tricarboxylate transporter receptor subunit TctC</fullName>
    </submittedName>
</protein>
<dbReference type="PANTHER" id="PTHR42928">
    <property type="entry name" value="TRICARBOXYLATE-BINDING PROTEIN"/>
    <property type="match status" value="1"/>
</dbReference>
<dbReference type="Gene3D" id="3.40.190.10">
    <property type="entry name" value="Periplasmic binding protein-like II"/>
    <property type="match status" value="1"/>
</dbReference>
<dbReference type="PANTHER" id="PTHR42928:SF5">
    <property type="entry name" value="BLR1237 PROTEIN"/>
    <property type="match status" value="1"/>
</dbReference>
<dbReference type="Proteomes" id="UP001549291">
    <property type="component" value="Unassembled WGS sequence"/>
</dbReference>
<evidence type="ECO:0000313" key="4">
    <source>
        <dbReference type="Proteomes" id="UP001549291"/>
    </source>
</evidence>
<feature type="chain" id="PRO_5047301184" evidence="2">
    <location>
        <begin position="27"/>
        <end position="324"/>
    </location>
</feature>
<accession>A0ABV2RIV7</accession>
<comment type="similarity">
    <text evidence="1">Belongs to the UPF0065 (bug) family.</text>
</comment>
<dbReference type="Pfam" id="PF03401">
    <property type="entry name" value="TctC"/>
    <property type="match status" value="1"/>
</dbReference>
<organism evidence="3 4">
    <name type="scientific">Bradyrhizobium japonicum</name>
    <dbReference type="NCBI Taxonomy" id="375"/>
    <lineage>
        <taxon>Bacteria</taxon>
        <taxon>Pseudomonadati</taxon>
        <taxon>Pseudomonadota</taxon>
        <taxon>Alphaproteobacteria</taxon>
        <taxon>Hyphomicrobiales</taxon>
        <taxon>Nitrobacteraceae</taxon>
        <taxon>Bradyrhizobium</taxon>
    </lineage>
</organism>
<sequence length="324" mass="34930">MITRRTALGLLAASPLAATPLSKALAADYPARPVKWVVGYPPGGATDILARLIGQRLSERLGQQFVIENKPGAGNNIGTESVVNAEPDGYTLQLVNPANFINASLYANLKFNFVRDIAPIASFQRVPNVMTVNKDVPAKNVAEFIEYVKANPGKVNMASSGNGTSVHLSGEMFMAMTGCKMQHVPYRGAAPAITDMLGGQVQVIFDNMPSIIQHIRSGSLRAIGVTTAERSPQLPDVQAIAETVKDYEASALFGMGAPKNTPKEIIAKLNNEINTLMKEPDMTKRLVELGGEPRVQTPEAFGEEIKAETEKWKKVVEFAGLKVE</sequence>